<dbReference type="InterPro" id="IPR029069">
    <property type="entry name" value="HotDog_dom_sf"/>
</dbReference>
<dbReference type="PANTHER" id="PTHR12475:SF4">
    <property type="entry name" value="PROTEIN THEM6"/>
    <property type="match status" value="1"/>
</dbReference>
<dbReference type="Gene3D" id="3.10.129.10">
    <property type="entry name" value="Hotdog Thioesterase"/>
    <property type="match status" value="1"/>
</dbReference>
<dbReference type="Pfam" id="PF13279">
    <property type="entry name" value="4HBT_2"/>
    <property type="match status" value="1"/>
</dbReference>
<keyword evidence="2" id="KW-1185">Reference proteome</keyword>
<dbReference type="Proteomes" id="UP000234881">
    <property type="component" value="Unassembled WGS sequence"/>
</dbReference>
<protein>
    <submittedName>
        <fullName evidence="1">Thioeseterase</fullName>
    </submittedName>
</protein>
<dbReference type="OrthoDB" id="3727779at2"/>
<dbReference type="PANTHER" id="PTHR12475">
    <property type="match status" value="1"/>
</dbReference>
<organism evidence="1 2">
    <name type="scientific">Cohaesibacter celericrescens</name>
    <dbReference type="NCBI Taxonomy" id="2067669"/>
    <lineage>
        <taxon>Bacteria</taxon>
        <taxon>Pseudomonadati</taxon>
        <taxon>Pseudomonadota</taxon>
        <taxon>Alphaproteobacteria</taxon>
        <taxon>Hyphomicrobiales</taxon>
        <taxon>Cohaesibacteraceae</taxon>
    </lineage>
</organism>
<dbReference type="RefSeq" id="WP_101535831.1">
    <property type="nucleotide sequence ID" value="NZ_PKUQ01000055.1"/>
</dbReference>
<gene>
    <name evidence="1" type="ORF">C0081_21735</name>
</gene>
<dbReference type="SUPFAM" id="SSF54637">
    <property type="entry name" value="Thioesterase/thiol ester dehydrase-isomerase"/>
    <property type="match status" value="1"/>
</dbReference>
<comment type="caution">
    <text evidence="1">The sequence shown here is derived from an EMBL/GenBank/DDBJ whole genome shotgun (WGS) entry which is preliminary data.</text>
</comment>
<accession>A0A2N5XK93</accession>
<dbReference type="AlphaFoldDB" id="A0A2N5XK93"/>
<proteinExistence type="predicted"/>
<reference evidence="1 2" key="1">
    <citation type="submission" date="2018-01" db="EMBL/GenBank/DDBJ databases">
        <title>The draft genome sequence of Cohaesibacter sp. H1304.</title>
        <authorList>
            <person name="Wang N.-N."/>
            <person name="Du Z.-J."/>
        </authorList>
    </citation>
    <scope>NUCLEOTIDE SEQUENCE [LARGE SCALE GENOMIC DNA]</scope>
    <source>
        <strain evidence="1 2">H1304</strain>
    </source>
</reference>
<evidence type="ECO:0000313" key="2">
    <source>
        <dbReference type="Proteomes" id="UP000234881"/>
    </source>
</evidence>
<dbReference type="EMBL" id="PKUQ01000055">
    <property type="protein sequence ID" value="PLW74931.1"/>
    <property type="molecule type" value="Genomic_DNA"/>
</dbReference>
<dbReference type="InterPro" id="IPR051490">
    <property type="entry name" value="THEM6_lcsJ_thioesterase"/>
</dbReference>
<name>A0A2N5XK93_9HYPH</name>
<dbReference type="CDD" id="cd00586">
    <property type="entry name" value="4HBT"/>
    <property type="match status" value="1"/>
</dbReference>
<sequence>MYPVIRLLTSSWKAKRSQTQGPIDFADVGEITFHCHPWDLDMFMEMNNGRVLTLYDLGRFDLSIRSGLWDGLKSQKWGLAVAGSSVRYRKRVRLFDKVTMRSQVVAIDERWFYVAQSMWVRGEPASSVLLRTCITAKGRSVPTQEVCDVLGAPEWTLPMPDWVKDWEQADKERPWPPKP</sequence>
<evidence type="ECO:0000313" key="1">
    <source>
        <dbReference type="EMBL" id="PLW74931.1"/>
    </source>
</evidence>